<comment type="caution">
    <text evidence="1">The sequence shown here is derived from an EMBL/GenBank/DDBJ whole genome shotgun (WGS) entry which is preliminary data.</text>
</comment>
<accession>A0AAW1IFM8</accession>
<evidence type="ECO:0000313" key="2">
    <source>
        <dbReference type="Proteomes" id="UP001458880"/>
    </source>
</evidence>
<protein>
    <submittedName>
        <fullName evidence="1">Uncharacterized protein</fullName>
    </submittedName>
</protein>
<evidence type="ECO:0000313" key="1">
    <source>
        <dbReference type="EMBL" id="KAK9688259.1"/>
    </source>
</evidence>
<dbReference type="AlphaFoldDB" id="A0AAW1IFM8"/>
<organism evidence="1 2">
    <name type="scientific">Popillia japonica</name>
    <name type="common">Japanese beetle</name>
    <dbReference type="NCBI Taxonomy" id="7064"/>
    <lineage>
        <taxon>Eukaryota</taxon>
        <taxon>Metazoa</taxon>
        <taxon>Ecdysozoa</taxon>
        <taxon>Arthropoda</taxon>
        <taxon>Hexapoda</taxon>
        <taxon>Insecta</taxon>
        <taxon>Pterygota</taxon>
        <taxon>Neoptera</taxon>
        <taxon>Endopterygota</taxon>
        <taxon>Coleoptera</taxon>
        <taxon>Polyphaga</taxon>
        <taxon>Scarabaeiformia</taxon>
        <taxon>Scarabaeidae</taxon>
        <taxon>Rutelinae</taxon>
        <taxon>Popillia</taxon>
    </lineage>
</organism>
<dbReference type="EMBL" id="JASPKY010000598">
    <property type="protein sequence ID" value="KAK9688259.1"/>
    <property type="molecule type" value="Genomic_DNA"/>
</dbReference>
<proteinExistence type="predicted"/>
<gene>
    <name evidence="1" type="ORF">QE152_g35674</name>
</gene>
<name>A0AAW1IFM8_POPJA</name>
<sequence>MCAATRSSESDQTTLSFLRNGFYRNGHAKKSSSYIPSPRSNKYDIFLTNRYVPQTRNQRTLPAPKEIIIITELNNEEKKCKRWNEVRRYDGIALLTGKKVFPLSYTMKIVLAIS</sequence>
<reference evidence="1 2" key="1">
    <citation type="journal article" date="2024" name="BMC Genomics">
        <title>De novo assembly and annotation of Popillia japonica's genome with initial clues to its potential as an invasive pest.</title>
        <authorList>
            <person name="Cucini C."/>
            <person name="Boschi S."/>
            <person name="Funari R."/>
            <person name="Cardaioli E."/>
            <person name="Iannotti N."/>
            <person name="Marturano G."/>
            <person name="Paoli F."/>
            <person name="Bruttini M."/>
            <person name="Carapelli A."/>
            <person name="Frati F."/>
            <person name="Nardi F."/>
        </authorList>
    </citation>
    <scope>NUCLEOTIDE SEQUENCE [LARGE SCALE GENOMIC DNA]</scope>
    <source>
        <strain evidence="1">DMR45628</strain>
    </source>
</reference>
<dbReference type="Proteomes" id="UP001458880">
    <property type="component" value="Unassembled WGS sequence"/>
</dbReference>
<keyword evidence="2" id="KW-1185">Reference proteome</keyword>